<sequence>MARQPEVFVRDLDPAEAQRLVKITRTARDRVRLRRAGIVLASVQGRTATEAAAMFAATPQYAREVIHAFNDKGFAALDPKWSGGRPPKFGPHTRELICRVARTPPQQVGLPFTTWSLSKLVEHLRERHRVEISTDTVRRVLRAAGVRWQATKTWKASNDPQFAQKMARILDLYDRSAAGQLTSGARVICVDEFGPLNLQPRPGRWLVPHPEAPGPAAPQPTTRYGGVRHMLAGLDLASGQLFYRLRDRKRWQEFLAFLRQLRTRFPRGRLHIICDNFSPHRKAEVADWCNDHDVELVFTPTYASWLNWIESEFTALRYFTLDGSDYPSHTAQEAAIAGYVRWANRHARPKKRFAPESRIRRPDYLPNVA</sequence>
<dbReference type="Gene3D" id="3.30.420.10">
    <property type="entry name" value="Ribonuclease H-like superfamily/Ribonuclease H"/>
    <property type="match status" value="1"/>
</dbReference>
<evidence type="ECO:0000259" key="1">
    <source>
        <dbReference type="Pfam" id="PF13358"/>
    </source>
</evidence>
<dbReference type="KEGG" id="pdx:Psed_1398"/>
<dbReference type="HOGENOM" id="CLU_045117_0_0_11"/>
<dbReference type="InterPro" id="IPR036397">
    <property type="entry name" value="RNaseH_sf"/>
</dbReference>
<dbReference type="RefSeq" id="WP_013673573.1">
    <property type="nucleotide sequence ID" value="NC_015312.1"/>
</dbReference>
<evidence type="ECO:0000313" key="2">
    <source>
        <dbReference type="EMBL" id="AEA23638.1"/>
    </source>
</evidence>
<dbReference type="InterPro" id="IPR012337">
    <property type="entry name" value="RNaseH-like_sf"/>
</dbReference>
<dbReference type="AlphaFoldDB" id="F4CP79"/>
<dbReference type="STRING" id="675635.Psed_1398"/>
<feature type="domain" description="Tc1-like transposase DDE" evidence="1">
    <location>
        <begin position="187"/>
        <end position="318"/>
    </location>
</feature>
<proteinExistence type="predicted"/>
<accession>F4CP79</accession>
<dbReference type="eggNOG" id="COG3335">
    <property type="taxonomic scope" value="Bacteria"/>
</dbReference>
<dbReference type="eggNOG" id="COG3415">
    <property type="taxonomic scope" value="Bacteria"/>
</dbReference>
<reference evidence="2 3" key="1">
    <citation type="journal article" date="2011" name="J. Bacteriol.">
        <title>Genome sequence of the 1,4-dioxane-degrading Pseudonocardia dioxanivorans strain CB1190.</title>
        <authorList>
            <person name="Sales C.M."/>
            <person name="Mahendra S."/>
            <person name="Grostern A."/>
            <person name="Parales R.E."/>
            <person name="Goodwin L.A."/>
            <person name="Woyke T."/>
            <person name="Nolan M."/>
            <person name="Lapidus A."/>
            <person name="Chertkov O."/>
            <person name="Ovchinnikova G."/>
            <person name="Sczyrba A."/>
            <person name="Alvarez-Cohen L."/>
        </authorList>
    </citation>
    <scope>NUCLEOTIDE SEQUENCE [LARGE SCALE GENOMIC DNA]</scope>
    <source>
        <strain evidence="3">ATCC 55486 / DSM 44775 / JCM 13855 / CB1190</strain>
    </source>
</reference>
<dbReference type="Pfam" id="PF13565">
    <property type="entry name" value="HTH_32"/>
    <property type="match status" value="1"/>
</dbReference>
<dbReference type="InterPro" id="IPR047655">
    <property type="entry name" value="Transpos_IS630-like"/>
</dbReference>
<dbReference type="Proteomes" id="UP000007809">
    <property type="component" value="Chromosome"/>
</dbReference>
<dbReference type="GO" id="GO:0003676">
    <property type="term" value="F:nucleic acid binding"/>
    <property type="evidence" value="ECO:0007669"/>
    <property type="project" value="InterPro"/>
</dbReference>
<dbReference type="NCBIfam" id="NF033545">
    <property type="entry name" value="transpos_IS630"/>
    <property type="match status" value="1"/>
</dbReference>
<gene>
    <name evidence="2" type="ordered locus">Psed_1398</name>
</gene>
<dbReference type="InterPro" id="IPR038717">
    <property type="entry name" value="Tc1-like_DDE_dom"/>
</dbReference>
<name>F4CP79_PSEUX</name>
<dbReference type="Pfam" id="PF13358">
    <property type="entry name" value="DDE_3"/>
    <property type="match status" value="1"/>
</dbReference>
<dbReference type="SUPFAM" id="SSF46689">
    <property type="entry name" value="Homeodomain-like"/>
    <property type="match status" value="1"/>
</dbReference>
<organism evidence="2 3">
    <name type="scientific">Pseudonocardia dioxanivorans (strain ATCC 55486 / DSM 44775 / JCM 13855 / CB1190)</name>
    <dbReference type="NCBI Taxonomy" id="675635"/>
    <lineage>
        <taxon>Bacteria</taxon>
        <taxon>Bacillati</taxon>
        <taxon>Actinomycetota</taxon>
        <taxon>Actinomycetes</taxon>
        <taxon>Pseudonocardiales</taxon>
        <taxon>Pseudonocardiaceae</taxon>
        <taxon>Pseudonocardia</taxon>
    </lineage>
</organism>
<dbReference type="OrthoDB" id="2375382at2"/>
<protein>
    <submittedName>
        <fullName evidence="2">Integrase catalytic region</fullName>
    </submittedName>
</protein>
<dbReference type="InterPro" id="IPR009057">
    <property type="entry name" value="Homeodomain-like_sf"/>
</dbReference>
<evidence type="ECO:0000313" key="3">
    <source>
        <dbReference type="Proteomes" id="UP000007809"/>
    </source>
</evidence>
<keyword evidence="3" id="KW-1185">Reference proteome</keyword>
<dbReference type="SUPFAM" id="SSF53098">
    <property type="entry name" value="Ribonuclease H-like"/>
    <property type="match status" value="1"/>
</dbReference>
<dbReference type="EMBL" id="CP002593">
    <property type="protein sequence ID" value="AEA23638.1"/>
    <property type="molecule type" value="Genomic_DNA"/>
</dbReference>